<dbReference type="InterPro" id="IPR051388">
    <property type="entry name" value="Serpin_venom_toxin"/>
</dbReference>
<keyword evidence="2" id="KW-1015">Disulfide bond</keyword>
<dbReference type="FunFam" id="4.10.410.10:FF:000020">
    <property type="entry name" value="Collagen, type VI, alpha 3"/>
    <property type="match status" value="1"/>
</dbReference>
<dbReference type="PROSITE" id="PS51390">
    <property type="entry name" value="WAP"/>
    <property type="match status" value="1"/>
</dbReference>
<dbReference type="InterPro" id="IPR020901">
    <property type="entry name" value="Prtase_inh_Kunz-CS"/>
</dbReference>
<feature type="transmembrane region" description="Helical" evidence="4">
    <location>
        <begin position="7"/>
        <end position="32"/>
    </location>
</feature>
<name>A0A9F5J8K9_PYTBI</name>
<dbReference type="Gene3D" id="4.10.75.10">
    <property type="entry name" value="Elafin-like"/>
    <property type="match status" value="1"/>
</dbReference>
<dbReference type="SMART" id="SM00131">
    <property type="entry name" value="KU"/>
    <property type="match status" value="2"/>
</dbReference>
<dbReference type="GeneID" id="103052171"/>
<evidence type="ECO:0000313" key="8">
    <source>
        <dbReference type="RefSeq" id="XP_025032351.1"/>
    </source>
</evidence>
<dbReference type="RefSeq" id="XP_025032351.1">
    <property type="nucleotide sequence ID" value="XM_025176583.1"/>
</dbReference>
<proteinExistence type="inferred from homology"/>
<evidence type="ECO:0000256" key="1">
    <source>
        <dbReference type="ARBA" id="ARBA00008415"/>
    </source>
</evidence>
<evidence type="ECO:0000256" key="4">
    <source>
        <dbReference type="SAM" id="Phobius"/>
    </source>
</evidence>
<keyword evidence="4" id="KW-0812">Transmembrane</keyword>
<feature type="non-terminal residue" evidence="8">
    <location>
        <position position="1"/>
    </location>
</feature>
<dbReference type="Proteomes" id="UP000695026">
    <property type="component" value="Unplaced"/>
</dbReference>
<evidence type="ECO:0000256" key="3">
    <source>
        <dbReference type="SAM" id="MobiDB-lite"/>
    </source>
</evidence>
<dbReference type="SUPFAM" id="SSF57362">
    <property type="entry name" value="BPTI-like"/>
    <property type="match status" value="2"/>
</dbReference>
<dbReference type="CDD" id="cd00109">
    <property type="entry name" value="Kunitz-type"/>
    <property type="match status" value="2"/>
</dbReference>
<comment type="similarity">
    <text evidence="1">Belongs to the venom Kunitz-type family.</text>
</comment>
<evidence type="ECO:0000259" key="5">
    <source>
        <dbReference type="PROSITE" id="PS50279"/>
    </source>
</evidence>
<dbReference type="GO" id="GO:0004867">
    <property type="term" value="F:serine-type endopeptidase inhibitor activity"/>
    <property type="evidence" value="ECO:0007669"/>
    <property type="project" value="InterPro"/>
</dbReference>
<dbReference type="Gene3D" id="4.10.410.10">
    <property type="entry name" value="Pancreatic trypsin inhibitor Kunitz domain"/>
    <property type="match status" value="2"/>
</dbReference>
<dbReference type="InterPro" id="IPR036880">
    <property type="entry name" value="Kunitz_BPTI_sf"/>
</dbReference>
<accession>A0A9F5J8K9</accession>
<organism evidence="7 8">
    <name type="scientific">Python bivittatus</name>
    <name type="common">Burmese python</name>
    <name type="synonym">Python molurus bivittatus</name>
    <dbReference type="NCBI Taxonomy" id="176946"/>
    <lineage>
        <taxon>Eukaryota</taxon>
        <taxon>Metazoa</taxon>
        <taxon>Chordata</taxon>
        <taxon>Craniata</taxon>
        <taxon>Vertebrata</taxon>
        <taxon>Euteleostomi</taxon>
        <taxon>Lepidosauria</taxon>
        <taxon>Squamata</taxon>
        <taxon>Bifurcata</taxon>
        <taxon>Unidentata</taxon>
        <taxon>Episquamata</taxon>
        <taxon>Toxicofera</taxon>
        <taxon>Serpentes</taxon>
        <taxon>Henophidia</taxon>
        <taxon>Pythonidae</taxon>
        <taxon>Python</taxon>
    </lineage>
</organism>
<sequence length="327" mass="35640">LKKEKSIYVVVIIIIIFLSHQDFVCIAGATLFKNSVSVLSWFTLLYFIPYPPPPPPFSFCNGKKTAAQSEQRAGGAGAVRDRLLSCAAPRRAGAPRKFPGGRGGGPSRPEQTRAKQQEPERGIPTFAGRPESAKAVPERGGSALGVAGGGCPASSPPAGFQPVEGGCSTFPKDSDRCGEPKPRFFYNSTSKRCEPFIYRGCPWNHNRYYTVEECQRHCGQIEKPGFCPPSPTGITVECLADCLHDGNCLGTEKCCSHGCALRCLKPITDLCQLPPERGPCDSKIQSWFYDSKTRRCKRFTFGGCLGNKNNFKRRGACQRSCLKRGSS</sequence>
<dbReference type="OrthoDB" id="196393at2759"/>
<dbReference type="SMART" id="SM00217">
    <property type="entry name" value="WAP"/>
    <property type="match status" value="1"/>
</dbReference>
<keyword evidence="7" id="KW-1185">Reference proteome</keyword>
<feature type="region of interest" description="Disordered" evidence="3">
    <location>
        <begin position="91"/>
        <end position="141"/>
    </location>
</feature>
<keyword evidence="4" id="KW-0472">Membrane</keyword>
<dbReference type="PROSITE" id="PS00280">
    <property type="entry name" value="BPTI_KUNITZ_1"/>
    <property type="match status" value="2"/>
</dbReference>
<dbReference type="Pfam" id="PF00014">
    <property type="entry name" value="Kunitz_BPTI"/>
    <property type="match status" value="2"/>
</dbReference>
<dbReference type="PROSITE" id="PS50279">
    <property type="entry name" value="BPTI_KUNITZ_2"/>
    <property type="match status" value="2"/>
</dbReference>
<dbReference type="PANTHER" id="PTHR46751">
    <property type="entry name" value="EPPIN"/>
    <property type="match status" value="1"/>
</dbReference>
<dbReference type="Pfam" id="PF00095">
    <property type="entry name" value="WAP"/>
    <property type="match status" value="1"/>
</dbReference>
<evidence type="ECO:0000313" key="7">
    <source>
        <dbReference type="Proteomes" id="UP000695026"/>
    </source>
</evidence>
<dbReference type="KEGG" id="pbi:103052171"/>
<feature type="domain" description="BPTI/Kunitz inhibitor" evidence="5">
    <location>
        <begin position="271"/>
        <end position="321"/>
    </location>
</feature>
<evidence type="ECO:0000256" key="2">
    <source>
        <dbReference type="ARBA" id="ARBA00023157"/>
    </source>
</evidence>
<dbReference type="SUPFAM" id="SSF57256">
    <property type="entry name" value="Elafin-like"/>
    <property type="match status" value="1"/>
</dbReference>
<dbReference type="InterPro" id="IPR008197">
    <property type="entry name" value="WAP_dom"/>
</dbReference>
<evidence type="ECO:0000259" key="6">
    <source>
        <dbReference type="PROSITE" id="PS51390"/>
    </source>
</evidence>
<dbReference type="PANTHER" id="PTHR46751:SF1">
    <property type="entry name" value="WAP FOUR-DISULFIDE CORE DOMAIN PROTEIN 6A"/>
    <property type="match status" value="1"/>
</dbReference>
<reference evidence="8" key="1">
    <citation type="submission" date="2025-08" db="UniProtKB">
        <authorList>
            <consortium name="RefSeq"/>
        </authorList>
    </citation>
    <scope>IDENTIFICATION</scope>
    <source>
        <tissue evidence="8">Liver</tissue>
    </source>
</reference>
<dbReference type="PRINTS" id="PR00003">
    <property type="entry name" value="4DISULPHCORE"/>
</dbReference>
<dbReference type="AlphaFoldDB" id="A0A9F5J8K9"/>
<dbReference type="InterPro" id="IPR036645">
    <property type="entry name" value="Elafin-like_sf"/>
</dbReference>
<dbReference type="CDD" id="cd00199">
    <property type="entry name" value="WAP"/>
    <property type="match status" value="1"/>
</dbReference>
<dbReference type="InterPro" id="IPR002223">
    <property type="entry name" value="Kunitz_BPTI"/>
</dbReference>
<protein>
    <submittedName>
        <fullName evidence="8">Papilin-like</fullName>
    </submittedName>
</protein>
<feature type="domain" description="BPTI/Kunitz inhibitor" evidence="5">
    <location>
        <begin position="167"/>
        <end position="218"/>
    </location>
</feature>
<feature type="domain" description="WAP" evidence="6">
    <location>
        <begin position="220"/>
        <end position="267"/>
    </location>
</feature>
<feature type="compositionally biased region" description="Basic and acidic residues" evidence="3">
    <location>
        <begin position="110"/>
        <end position="121"/>
    </location>
</feature>
<gene>
    <name evidence="8" type="primary">LOC103052171</name>
</gene>
<keyword evidence="4" id="KW-1133">Transmembrane helix</keyword>
<dbReference type="GO" id="GO:0005576">
    <property type="term" value="C:extracellular region"/>
    <property type="evidence" value="ECO:0007669"/>
    <property type="project" value="InterPro"/>
</dbReference>
<dbReference type="PRINTS" id="PR00759">
    <property type="entry name" value="BASICPTASE"/>
</dbReference>